<accession>X1GFW7</accession>
<name>X1GFW7_9ZZZZ</name>
<comment type="caution">
    <text evidence="1">The sequence shown here is derived from an EMBL/GenBank/DDBJ whole genome shotgun (WGS) entry which is preliminary data.</text>
</comment>
<protein>
    <submittedName>
        <fullName evidence="1">Uncharacterized protein</fullName>
    </submittedName>
</protein>
<dbReference type="AlphaFoldDB" id="X1GFW7"/>
<gene>
    <name evidence="1" type="ORF">S03H2_16404</name>
</gene>
<organism evidence="1">
    <name type="scientific">marine sediment metagenome</name>
    <dbReference type="NCBI Taxonomy" id="412755"/>
    <lineage>
        <taxon>unclassified sequences</taxon>
        <taxon>metagenomes</taxon>
        <taxon>ecological metagenomes</taxon>
    </lineage>
</organism>
<dbReference type="EMBL" id="BARU01008378">
    <property type="protein sequence ID" value="GAH40469.1"/>
    <property type="molecule type" value="Genomic_DNA"/>
</dbReference>
<proteinExistence type="predicted"/>
<sequence>MKLSRDHSLNDLVDKILAITKDLSACEHAQAGDDYLENHRR</sequence>
<reference evidence="1" key="1">
    <citation type="journal article" date="2014" name="Front. Microbiol.">
        <title>High frequency of phylogenetically diverse reductive dehalogenase-homologous genes in deep subseafloor sedimentary metagenomes.</title>
        <authorList>
            <person name="Kawai M."/>
            <person name="Futagami T."/>
            <person name="Toyoda A."/>
            <person name="Takaki Y."/>
            <person name="Nishi S."/>
            <person name="Hori S."/>
            <person name="Arai W."/>
            <person name="Tsubouchi T."/>
            <person name="Morono Y."/>
            <person name="Uchiyama I."/>
            <person name="Ito T."/>
            <person name="Fujiyama A."/>
            <person name="Inagaki F."/>
            <person name="Takami H."/>
        </authorList>
    </citation>
    <scope>NUCLEOTIDE SEQUENCE</scope>
    <source>
        <strain evidence="1">Expedition CK06-06</strain>
    </source>
</reference>
<evidence type="ECO:0000313" key="1">
    <source>
        <dbReference type="EMBL" id="GAH40469.1"/>
    </source>
</evidence>